<reference evidence="1 2" key="1">
    <citation type="submission" date="2019-03" db="EMBL/GenBank/DDBJ databases">
        <title>Genomic Encyclopedia of Type Strains, Phase IV (KMG-IV): sequencing the most valuable type-strain genomes for metagenomic binning, comparative biology and taxonomic classification.</title>
        <authorList>
            <person name="Goeker M."/>
        </authorList>
    </citation>
    <scope>NUCLEOTIDE SEQUENCE [LARGE SCALE GENOMIC DNA]</scope>
    <source>
        <strain evidence="1 2">LX-B</strain>
    </source>
</reference>
<name>A0A4R1QSL2_HYDET</name>
<protein>
    <submittedName>
        <fullName evidence="1">Uncharacterized protein</fullName>
    </submittedName>
</protein>
<evidence type="ECO:0000313" key="2">
    <source>
        <dbReference type="Proteomes" id="UP000295008"/>
    </source>
</evidence>
<evidence type="ECO:0000313" key="1">
    <source>
        <dbReference type="EMBL" id="TCL56467.1"/>
    </source>
</evidence>
<dbReference type="Proteomes" id="UP000295008">
    <property type="component" value="Unassembled WGS sequence"/>
</dbReference>
<gene>
    <name evidence="1" type="ORF">EDC14_105021</name>
</gene>
<dbReference type="AlphaFoldDB" id="A0A4R1QSL2"/>
<proteinExistence type="predicted"/>
<keyword evidence="2" id="KW-1185">Reference proteome</keyword>
<comment type="caution">
    <text evidence="1">The sequence shown here is derived from an EMBL/GenBank/DDBJ whole genome shotgun (WGS) entry which is preliminary data.</text>
</comment>
<accession>A0A4R1QSL2</accession>
<dbReference type="EMBL" id="SLUN01000050">
    <property type="protein sequence ID" value="TCL56467.1"/>
    <property type="molecule type" value="Genomic_DNA"/>
</dbReference>
<organism evidence="1 2">
    <name type="scientific">Hydrogenispora ethanolica</name>
    <dbReference type="NCBI Taxonomy" id="1082276"/>
    <lineage>
        <taxon>Bacteria</taxon>
        <taxon>Bacillati</taxon>
        <taxon>Bacillota</taxon>
        <taxon>Hydrogenispora</taxon>
    </lineage>
</organism>
<sequence length="64" mass="7483">MNPIGELIKHNRIYNLREDYRQERPVQDPVLEQKLVAALMNELVRHDAPEEQFIRLGLSTDVLG</sequence>